<name>A0A7D8UVM4_9HELO</name>
<sequence>MRAQDLPNFKDMPAVKGMPHGTAWGLWDKNGERDNCGSLNLLTPENTIEAQKEIQTGKGVALKYVYTSLTFSSFTRSFIRSFVLQLKANHSWNLENVHAPGFQRETPKHTFKDLKPLGFVAFDDLIHINTQSGSQWDGLRHWGHQDTGLYYNGLHHDEIPLPSHAEENGIHHFTRRGGIVGRGVLIDYVAYAARHNISYSPTTRHEISVGDLETAAREQGVEFRPADILLVRSGWVKWYEGADAEVRVKGARDGHEHVGVAGNGETVEWLWNHHFAAVAGDAIAFEAWPPKAPYRLHDHLLAMWGTPIGELWNLEELAEVCKKGNKYSFFLTSAPLNVHGGVASPPNALAIM</sequence>
<comment type="caution">
    <text evidence="2">The sequence shown here is derived from an EMBL/GenBank/DDBJ whole genome shotgun (WGS) entry which is preliminary data.</text>
</comment>
<organism evidence="2 3">
    <name type="scientific">Lachnellula cervina</name>
    <dbReference type="NCBI Taxonomy" id="1316786"/>
    <lineage>
        <taxon>Eukaryota</taxon>
        <taxon>Fungi</taxon>
        <taxon>Dikarya</taxon>
        <taxon>Ascomycota</taxon>
        <taxon>Pezizomycotina</taxon>
        <taxon>Leotiomycetes</taxon>
        <taxon>Helotiales</taxon>
        <taxon>Lachnaceae</taxon>
        <taxon>Lachnellula</taxon>
    </lineage>
</organism>
<dbReference type="Pfam" id="PF04199">
    <property type="entry name" value="Cyclase"/>
    <property type="match status" value="1"/>
</dbReference>
<accession>A0A7D8UVM4</accession>
<dbReference type="InterPro" id="IPR037175">
    <property type="entry name" value="KFase_sf"/>
</dbReference>
<dbReference type="Gene3D" id="3.50.30.50">
    <property type="entry name" value="Putative cyclase"/>
    <property type="match status" value="1"/>
</dbReference>
<gene>
    <name evidence="2" type="ORF">LCER1_G001636</name>
</gene>
<proteinExistence type="inferred from homology"/>
<dbReference type="OrthoDB" id="5396at2759"/>
<dbReference type="PANTHER" id="PTHR34861">
    <property type="match status" value="1"/>
</dbReference>
<evidence type="ECO:0008006" key="4">
    <source>
        <dbReference type="Google" id="ProtNLM"/>
    </source>
</evidence>
<dbReference type="EMBL" id="QGMG01000121">
    <property type="protein sequence ID" value="TVY56964.1"/>
    <property type="molecule type" value="Genomic_DNA"/>
</dbReference>
<dbReference type="AlphaFoldDB" id="A0A7D8UVM4"/>
<dbReference type="SUPFAM" id="SSF102198">
    <property type="entry name" value="Putative cyclase"/>
    <property type="match status" value="1"/>
</dbReference>
<dbReference type="Proteomes" id="UP000481288">
    <property type="component" value="Unassembled WGS sequence"/>
</dbReference>
<keyword evidence="3" id="KW-1185">Reference proteome</keyword>
<dbReference type="GO" id="GO:0019441">
    <property type="term" value="P:L-tryptophan catabolic process to kynurenine"/>
    <property type="evidence" value="ECO:0007669"/>
    <property type="project" value="InterPro"/>
</dbReference>
<evidence type="ECO:0000313" key="3">
    <source>
        <dbReference type="Proteomes" id="UP000481288"/>
    </source>
</evidence>
<protein>
    <recommendedName>
        <fullName evidence="4">Cyclase</fullName>
    </recommendedName>
</protein>
<dbReference type="PANTHER" id="PTHR34861:SF10">
    <property type="entry name" value="CYCLASE"/>
    <property type="match status" value="1"/>
</dbReference>
<comment type="similarity">
    <text evidence="1">Belongs to the Cyclase 1 superfamily.</text>
</comment>
<dbReference type="GO" id="GO:0004061">
    <property type="term" value="F:arylformamidase activity"/>
    <property type="evidence" value="ECO:0007669"/>
    <property type="project" value="InterPro"/>
</dbReference>
<evidence type="ECO:0000256" key="1">
    <source>
        <dbReference type="ARBA" id="ARBA00007865"/>
    </source>
</evidence>
<dbReference type="InterPro" id="IPR007325">
    <property type="entry name" value="KFase/CYL"/>
</dbReference>
<reference evidence="2 3" key="1">
    <citation type="submission" date="2018-05" db="EMBL/GenBank/DDBJ databases">
        <title>Whole genome sequencing for identification of molecular markers to develop diagnostic detection tools for the regulated plant pathogen Lachnellula willkommii.</title>
        <authorList>
            <person name="Giroux E."/>
            <person name="Bilodeau G."/>
        </authorList>
    </citation>
    <scope>NUCLEOTIDE SEQUENCE [LARGE SCALE GENOMIC DNA]</scope>
    <source>
        <strain evidence="2 3">CBS 625.97</strain>
    </source>
</reference>
<evidence type="ECO:0000313" key="2">
    <source>
        <dbReference type="EMBL" id="TVY56964.1"/>
    </source>
</evidence>